<gene>
    <name evidence="2" type="ORF">FHS00_000378</name>
</gene>
<protein>
    <submittedName>
        <fullName evidence="2">Sugar O-acyltransferase (Sialic acid O-acetyltransferase NeuD family)</fullName>
    </submittedName>
</protein>
<dbReference type="PANTHER" id="PTHR43300">
    <property type="entry name" value="ACETYLTRANSFERASE"/>
    <property type="match status" value="1"/>
</dbReference>
<sequence>MPVILDDAEKYRGQTFDGVPILPMARMADHPHARFLCLVGSEKSYHARPEIIARTGLEPDRFATFVHPAAEVSGQALIGHGSVLYSGALVTSNGQIGEHVLIMPRAVVHHDVTIGSFSIIGAGVIIAGGAQLGECCYVGSGSAIRNGVAIGAGALIGMGSVVVKDVAPGEVVAGNPARTLRPAPR</sequence>
<evidence type="ECO:0000313" key="3">
    <source>
        <dbReference type="Proteomes" id="UP000576152"/>
    </source>
</evidence>
<dbReference type="CDD" id="cd03360">
    <property type="entry name" value="LbH_AT_putative"/>
    <property type="match status" value="1"/>
</dbReference>
<keyword evidence="3" id="KW-1185">Reference proteome</keyword>
<dbReference type="InterPro" id="IPR050179">
    <property type="entry name" value="Trans_hexapeptide_repeat"/>
</dbReference>
<evidence type="ECO:0000313" key="2">
    <source>
        <dbReference type="EMBL" id="MBB3710825.1"/>
    </source>
</evidence>
<reference evidence="2 3" key="1">
    <citation type="submission" date="2020-08" db="EMBL/GenBank/DDBJ databases">
        <title>Genomic Encyclopedia of Type Strains, Phase III (KMG-III): the genomes of soil and plant-associated and newly described type strains.</title>
        <authorList>
            <person name="Whitman W."/>
        </authorList>
    </citation>
    <scope>NUCLEOTIDE SEQUENCE [LARGE SCALE GENOMIC DNA]</scope>
    <source>
        <strain evidence="2 3">CECT 8572</strain>
    </source>
</reference>
<dbReference type="InterPro" id="IPR020019">
    <property type="entry name" value="AcTrfase_PglD-like"/>
</dbReference>
<comment type="similarity">
    <text evidence="1">Belongs to the transferase hexapeptide repeat family.</text>
</comment>
<dbReference type="SUPFAM" id="SSF51161">
    <property type="entry name" value="Trimeric LpxA-like enzymes"/>
    <property type="match status" value="1"/>
</dbReference>
<dbReference type="Gene3D" id="2.160.10.10">
    <property type="entry name" value="Hexapeptide repeat proteins"/>
    <property type="match status" value="1"/>
</dbReference>
<dbReference type="InterPro" id="IPR011004">
    <property type="entry name" value="Trimer_LpxA-like_sf"/>
</dbReference>
<name>A0ABR6HK80_9RHOB</name>
<dbReference type="Proteomes" id="UP000576152">
    <property type="component" value="Unassembled WGS sequence"/>
</dbReference>
<dbReference type="PANTHER" id="PTHR43300:SF7">
    <property type="entry name" value="UDP-N-ACETYLBACILLOSAMINE N-ACETYLTRANSFERASE"/>
    <property type="match status" value="1"/>
</dbReference>
<dbReference type="RefSeq" id="WP_343064577.1">
    <property type="nucleotide sequence ID" value="NZ_JACIBX010000001.1"/>
</dbReference>
<proteinExistence type="inferred from homology"/>
<comment type="caution">
    <text evidence="2">The sequence shown here is derived from an EMBL/GenBank/DDBJ whole genome shotgun (WGS) entry which is preliminary data.</text>
</comment>
<evidence type="ECO:0000256" key="1">
    <source>
        <dbReference type="ARBA" id="ARBA00007274"/>
    </source>
</evidence>
<dbReference type="InterPro" id="IPR001451">
    <property type="entry name" value="Hexapep"/>
</dbReference>
<organism evidence="2 3">
    <name type="scientific">Limimaricola variabilis</name>
    <dbReference type="NCBI Taxonomy" id="1492771"/>
    <lineage>
        <taxon>Bacteria</taxon>
        <taxon>Pseudomonadati</taxon>
        <taxon>Pseudomonadota</taxon>
        <taxon>Alphaproteobacteria</taxon>
        <taxon>Rhodobacterales</taxon>
        <taxon>Paracoccaceae</taxon>
        <taxon>Limimaricola</taxon>
    </lineage>
</organism>
<dbReference type="EMBL" id="JACIBX010000001">
    <property type="protein sequence ID" value="MBB3710825.1"/>
    <property type="molecule type" value="Genomic_DNA"/>
</dbReference>
<dbReference type="Pfam" id="PF00132">
    <property type="entry name" value="Hexapep"/>
    <property type="match status" value="1"/>
</dbReference>
<accession>A0ABR6HK80</accession>